<feature type="chain" id="PRO_5045481849" evidence="1">
    <location>
        <begin position="36"/>
        <end position="259"/>
    </location>
</feature>
<sequence>MGAFRPLMRRLRAAISPRRALLALLLTVPAVPALAGACPSLPHPAIASARFAEARGRVDGVRIVAFGSSSTAGAGASEPGHTYPALLEARLRAALDVPVTVLNRGRGGEDADNMLVRLDRDVIAERPDLVIWQLGANAAMRRMDPAAFAGSVREGVHRLREAGIDVVLMDNQRAPRIAANPDHDRFDAALAEIAATTPGVALFSRGTLMDRWTVAGVPPAALLVPDELHHNDRGYACVAEAMAEALLASPPPILARRAR</sequence>
<evidence type="ECO:0000313" key="2">
    <source>
        <dbReference type="EMBL" id="MBR0652977.1"/>
    </source>
</evidence>
<keyword evidence="3" id="KW-1185">Reference proteome</keyword>
<dbReference type="Proteomes" id="UP000698752">
    <property type="component" value="Unassembled WGS sequence"/>
</dbReference>
<dbReference type="PANTHER" id="PTHR30383">
    <property type="entry name" value="THIOESTERASE 1/PROTEASE 1/LYSOPHOSPHOLIPASE L1"/>
    <property type="match status" value="1"/>
</dbReference>
<evidence type="ECO:0000256" key="1">
    <source>
        <dbReference type="SAM" id="SignalP"/>
    </source>
</evidence>
<name>A0ABS5EQT2_9PROT</name>
<dbReference type="GO" id="GO:0016787">
    <property type="term" value="F:hydrolase activity"/>
    <property type="evidence" value="ECO:0007669"/>
    <property type="project" value="UniProtKB-KW"/>
</dbReference>
<feature type="signal peptide" evidence="1">
    <location>
        <begin position="1"/>
        <end position="35"/>
    </location>
</feature>
<dbReference type="EMBL" id="JAAEDI010000037">
    <property type="protein sequence ID" value="MBR0652977.1"/>
    <property type="molecule type" value="Genomic_DNA"/>
</dbReference>
<dbReference type="InterPro" id="IPR051532">
    <property type="entry name" value="Ester_Hydrolysis_Enzymes"/>
</dbReference>
<keyword evidence="2" id="KW-0378">Hydrolase</keyword>
<reference evidence="3" key="1">
    <citation type="journal article" date="2021" name="Syst. Appl. Microbiol.">
        <title>Roseomonas hellenica sp. nov., isolated from roots of wild-growing Alkanna tinctoria.</title>
        <authorList>
            <person name="Rat A."/>
            <person name="Naranjo H.D."/>
            <person name="Lebbe L."/>
            <person name="Cnockaert M."/>
            <person name="Krigas N."/>
            <person name="Grigoriadou K."/>
            <person name="Maloupa E."/>
            <person name="Willems A."/>
        </authorList>
    </citation>
    <scope>NUCLEOTIDE SEQUENCE [LARGE SCALE GENOMIC DNA]</scope>
    <source>
        <strain evidence="3">LMG 31159</strain>
    </source>
</reference>
<dbReference type="SUPFAM" id="SSF52266">
    <property type="entry name" value="SGNH hydrolase"/>
    <property type="match status" value="1"/>
</dbReference>
<gene>
    <name evidence="2" type="ORF">GXW78_25200</name>
</gene>
<keyword evidence="1" id="KW-0732">Signal</keyword>
<dbReference type="PANTHER" id="PTHR30383:SF5">
    <property type="entry name" value="SGNH HYDROLASE-TYPE ESTERASE DOMAIN-CONTAINING PROTEIN"/>
    <property type="match status" value="1"/>
</dbReference>
<accession>A0ABS5EQT2</accession>
<proteinExistence type="predicted"/>
<comment type="caution">
    <text evidence="2">The sequence shown here is derived from an EMBL/GenBank/DDBJ whole genome shotgun (WGS) entry which is preliminary data.</text>
</comment>
<protein>
    <submittedName>
        <fullName evidence="2">SGNH/GDSL hydrolase family protein</fullName>
    </submittedName>
</protein>
<evidence type="ECO:0000313" key="3">
    <source>
        <dbReference type="Proteomes" id="UP000698752"/>
    </source>
</evidence>
<dbReference type="InterPro" id="IPR057572">
    <property type="entry name" value="NonGDSL"/>
</dbReference>
<organism evidence="2 3">
    <name type="scientific">Neoroseomonas terrae</name>
    <dbReference type="NCBI Taxonomy" id="424799"/>
    <lineage>
        <taxon>Bacteria</taxon>
        <taxon>Pseudomonadati</taxon>
        <taxon>Pseudomonadota</taxon>
        <taxon>Alphaproteobacteria</taxon>
        <taxon>Acetobacterales</taxon>
        <taxon>Acetobacteraceae</taxon>
        <taxon>Neoroseomonas</taxon>
    </lineage>
</organism>
<dbReference type="Gene3D" id="3.40.50.1110">
    <property type="entry name" value="SGNH hydrolase"/>
    <property type="match status" value="1"/>
</dbReference>
<dbReference type="Pfam" id="PF25182">
    <property type="entry name" value="NonGDSL"/>
    <property type="match status" value="1"/>
</dbReference>
<dbReference type="InterPro" id="IPR036514">
    <property type="entry name" value="SGNH_hydro_sf"/>
</dbReference>